<dbReference type="CDD" id="cd22852">
    <property type="entry name" value="SMN_C"/>
    <property type="match status" value="1"/>
</dbReference>
<dbReference type="Proteomes" id="UP000297452">
    <property type="component" value="Unassembled WGS sequence"/>
</dbReference>
<evidence type="ECO:0000313" key="2">
    <source>
        <dbReference type="EMBL" id="TGO69198.1"/>
    </source>
</evidence>
<keyword evidence="3" id="KW-1185">Reference proteome</keyword>
<feature type="compositionally biased region" description="Basic and acidic residues" evidence="1">
    <location>
        <begin position="77"/>
        <end position="94"/>
    </location>
</feature>
<evidence type="ECO:0000256" key="1">
    <source>
        <dbReference type="SAM" id="MobiDB-lite"/>
    </source>
</evidence>
<dbReference type="CDD" id="cd22851">
    <property type="entry name" value="SMN_N"/>
    <property type="match status" value="1"/>
</dbReference>
<comment type="caution">
    <text evidence="2">The sequence shown here is derived from an EMBL/GenBank/DDBJ whole genome shotgun (WGS) entry which is preliminary data.</text>
</comment>
<dbReference type="SUPFAM" id="SSF49503">
    <property type="entry name" value="Cupredoxins"/>
    <property type="match status" value="1"/>
</dbReference>
<protein>
    <recommendedName>
        <fullName evidence="4">Phytocyanin domain-containing protein</fullName>
    </recommendedName>
</protein>
<sequence>MASQNNASHAEVWDDSTLVDSWNEALQEYEKYHSIHARGEKVEDVLNAEEGMNEDNGKVVEEPLEENVDMQSEFEQIDDHTQTANEPKVDDKPASKATKSGSSSSKAPILPPQLIGQVHDENLKNLLMSWYYAGYYTGLYEGQQQNPFKDLNIEVYLYPVSRRPIMIAETNMARATGGAKTITVRAGPGAAYISFLHIHLISYGIQSFYPNIFVMRYSVIAALCAAQLVMASNLQHDLAGRGIITPEFAERSSELVVNKKEITIVQAKSEDIIIIWTNDGNGAATKTVTETKTFAQVAGATAAAAQATHTVVVGGPAGKVYTPETVNAAIGDMIVFNFEMANHTLTQSAFTTPCEKLATGGMDTGFVPNVNNTISPPPAMAMQVMVDTPQWFYCRQAGHCGSGMVFSINPTADKTQAQFKAMAVAQNGTGTQSAIQGGSSAGGASSGTSSSAVASAAAAVSTATVASGTGTVGADGTCSCSCLCGQAAFPNAAVQGVGMFGGVSGAMSMSLLEK</sequence>
<dbReference type="EMBL" id="PQXJ01000014">
    <property type="protein sequence ID" value="TGO69198.1"/>
    <property type="molecule type" value="Genomic_DNA"/>
</dbReference>
<dbReference type="STRING" id="278944.A0A4Z1J6F7"/>
<accession>A0A4Z1J6F7</accession>
<dbReference type="CDD" id="cd00920">
    <property type="entry name" value="Cupredoxin"/>
    <property type="match status" value="1"/>
</dbReference>
<dbReference type="InterPro" id="IPR008972">
    <property type="entry name" value="Cupredoxin"/>
</dbReference>
<feature type="region of interest" description="Disordered" evidence="1">
    <location>
        <begin position="46"/>
        <end position="111"/>
    </location>
</feature>
<dbReference type="Gene3D" id="2.60.40.420">
    <property type="entry name" value="Cupredoxins - blue copper proteins"/>
    <property type="match status" value="1"/>
</dbReference>
<feature type="compositionally biased region" description="Low complexity" evidence="1">
    <location>
        <begin position="95"/>
        <end position="107"/>
    </location>
</feature>
<dbReference type="PANTHER" id="PTHR34883:SF4">
    <property type="entry name" value="CUPREDOXIN"/>
    <property type="match status" value="1"/>
</dbReference>
<dbReference type="PANTHER" id="PTHR34883">
    <property type="entry name" value="SERINE-RICH PROTEIN, PUTATIVE-RELATED-RELATED"/>
    <property type="match status" value="1"/>
</dbReference>
<dbReference type="OrthoDB" id="1921208at2759"/>
<dbReference type="AlphaFoldDB" id="A0A4Z1J6F7"/>
<organism evidence="2 3">
    <name type="scientific">Botryotinia narcissicola</name>
    <dbReference type="NCBI Taxonomy" id="278944"/>
    <lineage>
        <taxon>Eukaryota</taxon>
        <taxon>Fungi</taxon>
        <taxon>Dikarya</taxon>
        <taxon>Ascomycota</taxon>
        <taxon>Pezizomycotina</taxon>
        <taxon>Leotiomycetes</taxon>
        <taxon>Helotiales</taxon>
        <taxon>Sclerotiniaceae</taxon>
        <taxon>Botryotinia</taxon>
    </lineage>
</organism>
<dbReference type="InterPro" id="IPR052953">
    <property type="entry name" value="Ser-rich/MCO-related"/>
</dbReference>
<reference evidence="2 3" key="1">
    <citation type="submission" date="2017-12" db="EMBL/GenBank/DDBJ databases">
        <title>Comparative genomics of Botrytis spp.</title>
        <authorList>
            <person name="Valero-Jimenez C.A."/>
            <person name="Tapia P."/>
            <person name="Veloso J."/>
            <person name="Silva-Moreno E."/>
            <person name="Staats M."/>
            <person name="Valdes J.H."/>
            <person name="Van Kan J.A.L."/>
        </authorList>
    </citation>
    <scope>NUCLEOTIDE SEQUENCE [LARGE SCALE GENOMIC DNA]</scope>
    <source>
        <strain evidence="2 3">MUCL2120</strain>
    </source>
</reference>
<name>A0A4Z1J6F7_9HELO</name>
<evidence type="ECO:0008006" key="4">
    <source>
        <dbReference type="Google" id="ProtNLM"/>
    </source>
</evidence>
<dbReference type="InterPro" id="IPR047313">
    <property type="entry name" value="SMN_C"/>
</dbReference>
<evidence type="ECO:0000313" key="3">
    <source>
        <dbReference type="Proteomes" id="UP000297452"/>
    </source>
</evidence>
<proteinExistence type="predicted"/>
<gene>
    <name evidence="2" type="ORF">BOTNAR_0014g00510</name>
</gene>